<sequence length="331" mass="38565">MSERMPQFERPKPIVVGSGSEEKKKELQEKILDNFGEKHYDQIPKDKRKILEALEYEKKPYEKLTINKANEITNNLLIEFGLKQFDIPEQNIHIVPGKLFKEVNSSPYKVATTFQDRQLIALNADELINPLNRASTIFHEITHLKNFLSLEAYKDSSKSYRSGLKISATAKKEDQIGFFIAFSGLNEAIVSEIEKRYSPQLLDGNEVLQKELIVQNSKEVQEKKEKIAKERGKNIDEIICSDEDGSCFYPYYEQRRVLNYIVDRLYEDNQEQFKSKDDVMRLFFRAHFDGKLLIIAKFIEKSFGKGSFRMIGMMDDGMNSARLVMDYLKKR</sequence>
<accession>A0A2H0RC09</accession>
<name>A0A2H0RC09_9BACT</name>
<dbReference type="AlphaFoldDB" id="A0A2H0RC09"/>
<dbReference type="EMBL" id="PCXV01000029">
    <property type="protein sequence ID" value="PIR44069.1"/>
    <property type="molecule type" value="Genomic_DNA"/>
</dbReference>
<dbReference type="Proteomes" id="UP000231602">
    <property type="component" value="Unassembled WGS sequence"/>
</dbReference>
<gene>
    <name evidence="2" type="ORF">COV23_01810</name>
</gene>
<reference evidence="2 3" key="1">
    <citation type="submission" date="2017-09" db="EMBL/GenBank/DDBJ databases">
        <title>Depth-based differentiation of microbial function through sediment-hosted aquifers and enrichment of novel symbionts in the deep terrestrial subsurface.</title>
        <authorList>
            <person name="Probst A.J."/>
            <person name="Ladd B."/>
            <person name="Jarett J.K."/>
            <person name="Geller-Mcgrath D.E."/>
            <person name="Sieber C.M."/>
            <person name="Emerson J.B."/>
            <person name="Anantharaman K."/>
            <person name="Thomas B.C."/>
            <person name="Malmstrom R."/>
            <person name="Stieglmeier M."/>
            <person name="Klingl A."/>
            <person name="Woyke T."/>
            <person name="Ryan C.M."/>
            <person name="Banfield J.F."/>
        </authorList>
    </citation>
    <scope>NUCLEOTIDE SEQUENCE [LARGE SCALE GENOMIC DNA]</scope>
    <source>
        <strain evidence="2">CG10_big_fil_rev_8_21_14_0_10_31_9</strain>
    </source>
</reference>
<proteinExistence type="predicted"/>
<feature type="region of interest" description="Disordered" evidence="1">
    <location>
        <begin position="1"/>
        <end position="22"/>
    </location>
</feature>
<evidence type="ECO:0000313" key="3">
    <source>
        <dbReference type="Proteomes" id="UP000231602"/>
    </source>
</evidence>
<feature type="compositionally biased region" description="Basic and acidic residues" evidence="1">
    <location>
        <begin position="1"/>
        <end position="12"/>
    </location>
</feature>
<evidence type="ECO:0000313" key="2">
    <source>
        <dbReference type="EMBL" id="PIR44069.1"/>
    </source>
</evidence>
<organism evidence="2 3">
    <name type="scientific">Candidatus Wolfebacteria bacterium CG10_big_fil_rev_8_21_14_0_10_31_9</name>
    <dbReference type="NCBI Taxonomy" id="1975070"/>
    <lineage>
        <taxon>Bacteria</taxon>
        <taxon>Candidatus Wolfeibacteriota</taxon>
    </lineage>
</organism>
<evidence type="ECO:0000256" key="1">
    <source>
        <dbReference type="SAM" id="MobiDB-lite"/>
    </source>
</evidence>
<comment type="caution">
    <text evidence="2">The sequence shown here is derived from an EMBL/GenBank/DDBJ whole genome shotgun (WGS) entry which is preliminary data.</text>
</comment>
<protein>
    <submittedName>
        <fullName evidence="2">Uncharacterized protein</fullName>
    </submittedName>
</protein>